<name>A0A5R9C2G8_9LACT</name>
<organism evidence="6 7">
    <name type="scientific">Marinilactibacillus psychrotolerans</name>
    <dbReference type="NCBI Taxonomy" id="191770"/>
    <lineage>
        <taxon>Bacteria</taxon>
        <taxon>Bacillati</taxon>
        <taxon>Bacillota</taxon>
        <taxon>Bacilli</taxon>
        <taxon>Lactobacillales</taxon>
        <taxon>Carnobacteriaceae</taxon>
        <taxon>Marinilactibacillus</taxon>
    </lineage>
</organism>
<dbReference type="RefSeq" id="WP_138472077.1">
    <property type="nucleotide sequence ID" value="NZ_VBTE01000022.1"/>
</dbReference>
<reference evidence="6 7" key="1">
    <citation type="submission" date="2019-05" db="EMBL/GenBank/DDBJ databases">
        <title>The metagenome of a microbial culture collection derived from dairy environment covers the genomic content of the human microbiome.</title>
        <authorList>
            <person name="Roder T."/>
            <person name="Wuthrich D."/>
            <person name="Sattari Z."/>
            <person name="Von Ah U."/>
            <person name="Bar C."/>
            <person name="Ronchi F."/>
            <person name="Macpherson A.J."/>
            <person name="Ganal-Vonarburg S.C."/>
            <person name="Bruggmann R."/>
            <person name="Vergeres G."/>
        </authorList>
    </citation>
    <scope>NUCLEOTIDE SEQUENCE [LARGE SCALE GENOMIC DNA]</scope>
    <source>
        <strain evidence="6 7">FAM 24235</strain>
    </source>
</reference>
<protein>
    <submittedName>
        <fullName evidence="6">Energy-coupling factor transporter transmembrane protein EcfT</fullName>
    </submittedName>
</protein>
<keyword evidence="2 5" id="KW-0812">Transmembrane</keyword>
<comment type="caution">
    <text evidence="6">The sequence shown here is derived from an EMBL/GenBank/DDBJ whole genome shotgun (WGS) entry which is preliminary data.</text>
</comment>
<dbReference type="Pfam" id="PF02361">
    <property type="entry name" value="CbiQ"/>
    <property type="match status" value="1"/>
</dbReference>
<evidence type="ECO:0000256" key="4">
    <source>
        <dbReference type="ARBA" id="ARBA00023136"/>
    </source>
</evidence>
<gene>
    <name evidence="6" type="ORF">FEZ48_07930</name>
</gene>
<dbReference type="GO" id="GO:0005886">
    <property type="term" value="C:plasma membrane"/>
    <property type="evidence" value="ECO:0007669"/>
    <property type="project" value="UniProtKB-ARBA"/>
</dbReference>
<sequence length="273" mass="30881">MEITKKLQGFISVEQLKIEVLNAAYGNTDTVIANLDSRTIFAWYLFYALFPWLTHSWIVLAGMFLMLAATVYLARVSYLLLFLFTIGILGQGGMVLGVSLFFGGDLSAILPILLFETKLAIISLAGLIAFSTMEPEKLSDGLLKIGMPGQVSFSISYGYRMLPTLIEEYHHVFMSFRLRGKAPEKNGIFYWRSVIYFMKLIVKSFYPLMLSSAKRARTTVESLESRGSLISFNNPEVKKVKLAHMKFSYKDGLFGMFNILYIVMLFMLGIILN</sequence>
<keyword evidence="3 5" id="KW-1133">Transmembrane helix</keyword>
<feature type="transmembrane region" description="Helical" evidence="5">
    <location>
        <begin position="253"/>
        <end position="272"/>
    </location>
</feature>
<dbReference type="AlphaFoldDB" id="A0A5R9C2G8"/>
<comment type="subcellular location">
    <subcellularLocation>
        <location evidence="1">Membrane</location>
        <topology evidence="1">Multi-pass membrane protein</topology>
    </subcellularLocation>
</comment>
<evidence type="ECO:0000256" key="5">
    <source>
        <dbReference type="SAM" id="Phobius"/>
    </source>
</evidence>
<dbReference type="CDD" id="cd16914">
    <property type="entry name" value="EcfT"/>
    <property type="match status" value="1"/>
</dbReference>
<keyword evidence="4 5" id="KW-0472">Membrane</keyword>
<feature type="transmembrane region" description="Helical" evidence="5">
    <location>
        <begin position="108"/>
        <end position="130"/>
    </location>
</feature>
<dbReference type="InterPro" id="IPR003339">
    <property type="entry name" value="ABC/ECF_trnsptr_transmembrane"/>
</dbReference>
<evidence type="ECO:0000313" key="6">
    <source>
        <dbReference type="EMBL" id="TLQ06923.1"/>
    </source>
</evidence>
<feature type="transmembrane region" description="Helical" evidence="5">
    <location>
        <begin position="44"/>
        <end position="67"/>
    </location>
</feature>
<dbReference type="OrthoDB" id="2661848at2"/>
<dbReference type="EMBL" id="VBTE01000022">
    <property type="protein sequence ID" value="TLQ06923.1"/>
    <property type="molecule type" value="Genomic_DNA"/>
</dbReference>
<evidence type="ECO:0000256" key="2">
    <source>
        <dbReference type="ARBA" id="ARBA00022692"/>
    </source>
</evidence>
<accession>A0A5R9C2G8</accession>
<evidence type="ECO:0000313" key="7">
    <source>
        <dbReference type="Proteomes" id="UP000307201"/>
    </source>
</evidence>
<proteinExistence type="predicted"/>
<feature type="transmembrane region" description="Helical" evidence="5">
    <location>
        <begin position="79"/>
        <end position="102"/>
    </location>
</feature>
<dbReference type="Proteomes" id="UP000307201">
    <property type="component" value="Unassembled WGS sequence"/>
</dbReference>
<evidence type="ECO:0000256" key="1">
    <source>
        <dbReference type="ARBA" id="ARBA00004141"/>
    </source>
</evidence>
<feature type="transmembrane region" description="Helical" evidence="5">
    <location>
        <begin position="188"/>
        <end position="208"/>
    </location>
</feature>
<evidence type="ECO:0000256" key="3">
    <source>
        <dbReference type="ARBA" id="ARBA00022989"/>
    </source>
</evidence>